<sequence>MQIASRFLSFIILASSIVPSVFATDYPTYKTKTVYKTNTEYVTVWKKTTIIKYKPTTVVKIMTPNKPKCPIPKIKTSIVTETETISKCDVDPTPTVTEVEEDPFSTCPPSVTITATRSCDPNKPPCPDKNRCAVDQPLVGYHCNCVGAPTRTETVIPSCPEDCCDVWVPTRYHLFKKIDGKGCATPEPTKPSPIILDDE</sequence>
<protein>
    <recommendedName>
        <fullName evidence="4">EGF-like domain-containing protein</fullName>
    </recommendedName>
</protein>
<evidence type="ECO:0000313" key="3">
    <source>
        <dbReference type="Proteomes" id="UP000283090"/>
    </source>
</evidence>
<evidence type="ECO:0000256" key="1">
    <source>
        <dbReference type="SAM" id="SignalP"/>
    </source>
</evidence>
<evidence type="ECO:0008006" key="4">
    <source>
        <dbReference type="Google" id="ProtNLM"/>
    </source>
</evidence>
<dbReference type="EMBL" id="SAEB01000012">
    <property type="protein sequence ID" value="RVD80109.1"/>
    <property type="molecule type" value="Genomic_DNA"/>
</dbReference>
<dbReference type="GeneID" id="93590328"/>
<keyword evidence="3" id="KW-1185">Reference proteome</keyword>
<dbReference type="VEuPathDB" id="FungiDB:DFL_008017"/>
<dbReference type="AlphaFoldDB" id="A0A436ZMJ3"/>
<evidence type="ECO:0000313" key="2">
    <source>
        <dbReference type="EMBL" id="RVD80109.1"/>
    </source>
</evidence>
<keyword evidence="1" id="KW-0732">Signal</keyword>
<comment type="caution">
    <text evidence="2">The sequence shown here is derived from an EMBL/GenBank/DDBJ whole genome shotgun (WGS) entry which is preliminary data.</text>
</comment>
<dbReference type="Proteomes" id="UP000283090">
    <property type="component" value="Unassembled WGS sequence"/>
</dbReference>
<reference evidence="2 3" key="1">
    <citation type="submission" date="2019-01" db="EMBL/GenBank/DDBJ databases">
        <title>Intercellular communication is required for trap formation in the nematode-trapping fungus Duddingtonia flagrans.</title>
        <authorList>
            <person name="Youssar L."/>
            <person name="Wernet V."/>
            <person name="Hensel N."/>
            <person name="Hildebrandt H.-G."/>
            <person name="Fischer R."/>
        </authorList>
    </citation>
    <scope>NUCLEOTIDE SEQUENCE [LARGE SCALE GENOMIC DNA]</scope>
    <source>
        <strain evidence="2 3">CBS H-5679</strain>
    </source>
</reference>
<proteinExistence type="predicted"/>
<feature type="chain" id="PRO_5019106412" description="EGF-like domain-containing protein" evidence="1">
    <location>
        <begin position="24"/>
        <end position="199"/>
    </location>
</feature>
<name>A0A436ZMJ3_ARTFL</name>
<feature type="signal peptide" evidence="1">
    <location>
        <begin position="1"/>
        <end position="23"/>
    </location>
</feature>
<organism evidence="2 3">
    <name type="scientific">Arthrobotrys flagrans</name>
    <name type="common">Nematode-trapping fungus</name>
    <name type="synonym">Trichothecium flagrans</name>
    <dbReference type="NCBI Taxonomy" id="97331"/>
    <lineage>
        <taxon>Eukaryota</taxon>
        <taxon>Fungi</taxon>
        <taxon>Dikarya</taxon>
        <taxon>Ascomycota</taxon>
        <taxon>Pezizomycotina</taxon>
        <taxon>Orbiliomycetes</taxon>
        <taxon>Orbiliales</taxon>
        <taxon>Orbiliaceae</taxon>
        <taxon>Arthrobotrys</taxon>
    </lineage>
</organism>
<accession>A0A436ZMJ3</accession>
<dbReference type="RefSeq" id="XP_067485653.1">
    <property type="nucleotide sequence ID" value="XM_067637689.1"/>
</dbReference>
<gene>
    <name evidence="2" type="ORF">DFL_008017</name>
</gene>